<dbReference type="Proteomes" id="UP000054558">
    <property type="component" value="Unassembled WGS sequence"/>
</dbReference>
<keyword evidence="2" id="KW-1185">Reference proteome</keyword>
<dbReference type="OrthoDB" id="413649at2759"/>
<dbReference type="PANTHER" id="PTHR31299:SF0">
    <property type="entry name" value="ESTERASE, PUTATIVE (AFU_ORTHOLOGUE AFUA_1G05850)-RELATED"/>
    <property type="match status" value="1"/>
</dbReference>
<dbReference type="PANTHER" id="PTHR31299">
    <property type="entry name" value="ESTERASE, PUTATIVE (AFU_ORTHOLOGUE AFUA_1G05850)-RELATED"/>
    <property type="match status" value="1"/>
</dbReference>
<dbReference type="EMBL" id="DF237005">
    <property type="protein sequence ID" value="GAQ80536.1"/>
    <property type="molecule type" value="Genomic_DNA"/>
</dbReference>
<organism evidence="1 2">
    <name type="scientific">Klebsormidium nitens</name>
    <name type="common">Green alga</name>
    <name type="synonym">Ulothrix nitens</name>
    <dbReference type="NCBI Taxonomy" id="105231"/>
    <lineage>
        <taxon>Eukaryota</taxon>
        <taxon>Viridiplantae</taxon>
        <taxon>Streptophyta</taxon>
        <taxon>Klebsormidiophyceae</taxon>
        <taxon>Klebsormidiales</taxon>
        <taxon>Klebsormidiaceae</taxon>
        <taxon>Klebsormidium</taxon>
    </lineage>
</organism>
<proteinExistence type="predicted"/>
<dbReference type="AlphaFoldDB" id="A0A1Y1HVI1"/>
<name>A0A1Y1HVI1_KLENI</name>
<gene>
    <name evidence="1" type="ORF">KFL_000560255</name>
</gene>
<evidence type="ECO:0000313" key="1">
    <source>
        <dbReference type="EMBL" id="GAQ80536.1"/>
    </source>
</evidence>
<dbReference type="Pfam" id="PF05139">
    <property type="entry name" value="Erythro_esteras"/>
    <property type="match status" value="1"/>
</dbReference>
<accession>A0A1Y1HVI1</accession>
<dbReference type="SUPFAM" id="SSF159501">
    <property type="entry name" value="EreA/ChaN-like"/>
    <property type="match status" value="1"/>
</dbReference>
<reference evidence="1 2" key="1">
    <citation type="journal article" date="2014" name="Nat. Commun.">
        <title>Klebsormidium flaccidum genome reveals primary factors for plant terrestrial adaptation.</title>
        <authorList>
            <person name="Hori K."/>
            <person name="Maruyama F."/>
            <person name="Fujisawa T."/>
            <person name="Togashi T."/>
            <person name="Yamamoto N."/>
            <person name="Seo M."/>
            <person name="Sato S."/>
            <person name="Yamada T."/>
            <person name="Mori H."/>
            <person name="Tajima N."/>
            <person name="Moriyama T."/>
            <person name="Ikeuchi M."/>
            <person name="Watanabe M."/>
            <person name="Wada H."/>
            <person name="Kobayashi K."/>
            <person name="Saito M."/>
            <person name="Masuda T."/>
            <person name="Sasaki-Sekimoto Y."/>
            <person name="Mashiguchi K."/>
            <person name="Awai K."/>
            <person name="Shimojima M."/>
            <person name="Masuda S."/>
            <person name="Iwai M."/>
            <person name="Nobusawa T."/>
            <person name="Narise T."/>
            <person name="Kondo S."/>
            <person name="Saito H."/>
            <person name="Sato R."/>
            <person name="Murakawa M."/>
            <person name="Ihara Y."/>
            <person name="Oshima-Yamada Y."/>
            <person name="Ohtaka K."/>
            <person name="Satoh M."/>
            <person name="Sonobe K."/>
            <person name="Ishii M."/>
            <person name="Ohtani R."/>
            <person name="Kanamori-Sato M."/>
            <person name="Honoki R."/>
            <person name="Miyazaki D."/>
            <person name="Mochizuki H."/>
            <person name="Umetsu J."/>
            <person name="Higashi K."/>
            <person name="Shibata D."/>
            <person name="Kamiya Y."/>
            <person name="Sato N."/>
            <person name="Nakamura Y."/>
            <person name="Tabata S."/>
            <person name="Ida S."/>
            <person name="Kurokawa K."/>
            <person name="Ohta H."/>
        </authorList>
    </citation>
    <scope>NUCLEOTIDE SEQUENCE [LARGE SCALE GENOMIC DNA]</scope>
    <source>
        <strain evidence="1 2">NIES-2285</strain>
    </source>
</reference>
<dbReference type="InterPro" id="IPR052036">
    <property type="entry name" value="Hydrolase/PRTase-associated"/>
</dbReference>
<dbReference type="CDD" id="cd14728">
    <property type="entry name" value="Ere-like"/>
    <property type="match status" value="1"/>
</dbReference>
<evidence type="ECO:0008006" key="3">
    <source>
        <dbReference type="Google" id="ProtNLM"/>
    </source>
</evidence>
<sequence>MDAGETSAYYDTRSRRIGIDREEATYLSSSSGKSTQDAGLKLHLEGIRSHAFELPNGTEKRYDELLRQIGDAQIVMIGEATHGTHEFYEERARITKRLIEQKDFSLVVCEADLVDMARVDRYVSGASADGSAAAALSGFKRYPLWMWRNTVVEEFLEWAREHNEKALSKEDSKGNAVSIHGVDLHGLYKSLEAVIQYLEKKDPKAAERARRVCRGLAAYAPDPHTYGFAASAAGGRPGCERDVMCLLRDVRAMGPPAGVRAGRHRCQDDEYFFALQVKDGALAYGMYFPVLLPETEKFTALELF</sequence>
<evidence type="ECO:0000313" key="2">
    <source>
        <dbReference type="Proteomes" id="UP000054558"/>
    </source>
</evidence>
<dbReference type="InterPro" id="IPR007815">
    <property type="entry name" value="Emycin_Estase"/>
</dbReference>
<dbReference type="GO" id="GO:0046677">
    <property type="term" value="P:response to antibiotic"/>
    <property type="evidence" value="ECO:0007669"/>
    <property type="project" value="InterPro"/>
</dbReference>
<dbReference type="Gene3D" id="3.30.1870.10">
    <property type="entry name" value="EreA-like, domain 2"/>
    <property type="match status" value="1"/>
</dbReference>
<protein>
    <recommendedName>
        <fullName evidence="3">Erythromycin esterase</fullName>
    </recommendedName>
</protein>